<accession>A0A811TC20</accession>
<keyword evidence="1" id="KW-0812">Transmembrane</keyword>
<dbReference type="Proteomes" id="UP000610373">
    <property type="component" value="Unassembled WGS sequence"/>
</dbReference>
<gene>
    <name evidence="2" type="ORF">CHKLHMKO_00568</name>
</gene>
<evidence type="ECO:0000256" key="1">
    <source>
        <dbReference type="SAM" id="Phobius"/>
    </source>
</evidence>
<reference evidence="2" key="1">
    <citation type="submission" date="2020-10" db="EMBL/GenBank/DDBJ databases">
        <authorList>
            <person name="Hahn C.J."/>
            <person name="Laso-Perez R."/>
            <person name="Vulcano F."/>
            <person name="Vaziourakis K.-M."/>
            <person name="Stokke R."/>
            <person name="Steen I.H."/>
            <person name="Teske A."/>
            <person name="Boetius A."/>
            <person name="Liebeke M."/>
            <person name="Amann R."/>
            <person name="Knittel K."/>
        </authorList>
    </citation>
    <scope>NUCLEOTIDE SEQUENCE</scope>
    <source>
        <strain evidence="2">Gfbio:e3339647-f889-4370-9287-4fb5cb688e4c:AG392O15_GoMArc1</strain>
    </source>
</reference>
<name>A0A811TC20_9EURY</name>
<protein>
    <submittedName>
        <fullName evidence="2">Uncharacterized protein</fullName>
    </submittedName>
</protein>
<organism evidence="2 3">
    <name type="scientific">Candidatus Argoarchaeum ethanivorans</name>
    <dbReference type="NCBI Taxonomy" id="2608793"/>
    <lineage>
        <taxon>Archaea</taxon>
        <taxon>Methanobacteriati</taxon>
        <taxon>Methanobacteriota</taxon>
        <taxon>Stenosarchaea group</taxon>
        <taxon>Methanomicrobia</taxon>
        <taxon>Methanosarcinales</taxon>
        <taxon>Methanosarcinales incertae sedis</taxon>
        <taxon>GOM Arc I cluster</taxon>
        <taxon>Candidatus Argoarchaeum</taxon>
    </lineage>
</organism>
<evidence type="ECO:0000313" key="2">
    <source>
        <dbReference type="EMBL" id="CAD6493891.1"/>
    </source>
</evidence>
<evidence type="ECO:0000313" key="3">
    <source>
        <dbReference type="Proteomes" id="UP000610373"/>
    </source>
</evidence>
<comment type="caution">
    <text evidence="2">The sequence shown here is derived from an EMBL/GenBank/DDBJ whole genome shotgun (WGS) entry which is preliminary data.</text>
</comment>
<keyword evidence="1" id="KW-1133">Transmembrane helix</keyword>
<feature type="transmembrane region" description="Helical" evidence="1">
    <location>
        <begin position="76"/>
        <end position="95"/>
    </location>
</feature>
<proteinExistence type="predicted"/>
<keyword evidence="1" id="KW-0472">Membrane</keyword>
<dbReference type="AlphaFoldDB" id="A0A811TC20"/>
<sequence>MIKGEQDWALKQFNVASGTHELKWQYSKDGSQSIGSDTGWVDPIIVRKYTSPEPTTSVSATEEYVGGDGEDPVPELPTIILFSIGLLVLAGYVVLKRRI</sequence>
<dbReference type="EMBL" id="CAJHIO010000045">
    <property type="protein sequence ID" value="CAD6493891.1"/>
    <property type="molecule type" value="Genomic_DNA"/>
</dbReference>